<name>A0ABX8EEV3_9ACTN</name>
<evidence type="ECO:0000256" key="3">
    <source>
        <dbReference type="ARBA" id="ARBA00023163"/>
    </source>
</evidence>
<dbReference type="Gene3D" id="3.40.50.2300">
    <property type="match status" value="1"/>
</dbReference>
<dbReference type="SMART" id="SM00421">
    <property type="entry name" value="HTH_LUXR"/>
    <property type="match status" value="1"/>
</dbReference>
<dbReference type="InterPro" id="IPR000792">
    <property type="entry name" value="Tscrpt_reg_LuxR_C"/>
</dbReference>
<dbReference type="SUPFAM" id="SSF52172">
    <property type="entry name" value="CheY-like"/>
    <property type="match status" value="1"/>
</dbReference>
<evidence type="ECO:0000313" key="7">
    <source>
        <dbReference type="Proteomes" id="UP000679307"/>
    </source>
</evidence>
<reference evidence="6 7" key="1">
    <citation type="submission" date="2021-05" db="EMBL/GenBank/DDBJ databases">
        <title>Complete genome of Nocardioides aquaticus KCTC 9944T isolated from meromictic and hypersaline Ekho Lake, Antarctica.</title>
        <authorList>
            <person name="Hwang K."/>
            <person name="Kim K.M."/>
            <person name="Choe H."/>
        </authorList>
    </citation>
    <scope>NUCLEOTIDE SEQUENCE [LARGE SCALE GENOMIC DNA]</scope>
    <source>
        <strain evidence="6 7">KCTC 9944</strain>
    </source>
</reference>
<dbReference type="PRINTS" id="PR00038">
    <property type="entry name" value="HTHLUXR"/>
</dbReference>
<dbReference type="CDD" id="cd06170">
    <property type="entry name" value="LuxR_C_like"/>
    <property type="match status" value="1"/>
</dbReference>
<evidence type="ECO:0000256" key="4">
    <source>
        <dbReference type="SAM" id="MobiDB-lite"/>
    </source>
</evidence>
<evidence type="ECO:0000256" key="1">
    <source>
        <dbReference type="ARBA" id="ARBA00023015"/>
    </source>
</evidence>
<dbReference type="Proteomes" id="UP000679307">
    <property type="component" value="Chromosome"/>
</dbReference>
<evidence type="ECO:0000256" key="2">
    <source>
        <dbReference type="ARBA" id="ARBA00023125"/>
    </source>
</evidence>
<dbReference type="InterPro" id="IPR011006">
    <property type="entry name" value="CheY-like_superfamily"/>
</dbReference>
<organism evidence="6 7">
    <name type="scientific">Nocardioides aquaticus</name>
    <dbReference type="NCBI Taxonomy" id="160826"/>
    <lineage>
        <taxon>Bacteria</taxon>
        <taxon>Bacillati</taxon>
        <taxon>Actinomycetota</taxon>
        <taxon>Actinomycetes</taxon>
        <taxon>Propionibacteriales</taxon>
        <taxon>Nocardioidaceae</taxon>
        <taxon>Nocardioides</taxon>
    </lineage>
</organism>
<dbReference type="InterPro" id="IPR016032">
    <property type="entry name" value="Sig_transdc_resp-reg_C-effctor"/>
</dbReference>
<dbReference type="PANTHER" id="PTHR44688">
    <property type="entry name" value="DNA-BINDING TRANSCRIPTIONAL ACTIVATOR DEVR_DOSR"/>
    <property type="match status" value="1"/>
</dbReference>
<keyword evidence="7" id="KW-1185">Reference proteome</keyword>
<sequence>MSSTTPQITIALVDDHDLSVSGLECMLAPYAERVELLDLRSGLARAKDVDVVLYEPMGQSHFGEAVLRDLQRAGDATSVVWSWAPADQLPTATARPYLSKRLTASQLVRALEDLVSGRGELETTPGEDEVAARAEAEAQAAAEVEEVRPMRPATPVHPQTPSGLRLTRREHEILVLITNGLTNAEIGEQLTLSINSIKTYIRQAYRKIDVERRAQAVAWGMTNGLGGALPEDLETDEVEATDTQAPASTGTTLSAVAS</sequence>
<evidence type="ECO:0000313" key="6">
    <source>
        <dbReference type="EMBL" id="QVT78166.1"/>
    </source>
</evidence>
<keyword evidence="3" id="KW-0804">Transcription</keyword>
<evidence type="ECO:0000259" key="5">
    <source>
        <dbReference type="PROSITE" id="PS50043"/>
    </source>
</evidence>
<dbReference type="SUPFAM" id="SSF46894">
    <property type="entry name" value="C-terminal effector domain of the bipartite response regulators"/>
    <property type="match status" value="1"/>
</dbReference>
<proteinExistence type="predicted"/>
<keyword evidence="2" id="KW-0238">DNA-binding</keyword>
<protein>
    <submittedName>
        <fullName evidence="6">Transcriptional regulatory protein LiaR</fullName>
    </submittedName>
</protein>
<dbReference type="RefSeq" id="WP_214057789.1">
    <property type="nucleotide sequence ID" value="NZ_BAAAHS010000005.1"/>
</dbReference>
<dbReference type="PROSITE" id="PS50043">
    <property type="entry name" value="HTH_LUXR_2"/>
    <property type="match status" value="1"/>
</dbReference>
<feature type="domain" description="HTH luxR-type" evidence="5">
    <location>
        <begin position="159"/>
        <end position="224"/>
    </location>
</feature>
<dbReference type="Pfam" id="PF00196">
    <property type="entry name" value="GerE"/>
    <property type="match status" value="1"/>
</dbReference>
<gene>
    <name evidence="6" type="primary">liaR_1</name>
    <name evidence="6" type="ORF">ENKNEFLB_00539</name>
</gene>
<accession>A0ABX8EEV3</accession>
<dbReference type="EMBL" id="CP075371">
    <property type="protein sequence ID" value="QVT78166.1"/>
    <property type="molecule type" value="Genomic_DNA"/>
</dbReference>
<feature type="region of interest" description="Disordered" evidence="4">
    <location>
        <begin position="238"/>
        <end position="258"/>
    </location>
</feature>
<feature type="compositionally biased region" description="Polar residues" evidence="4">
    <location>
        <begin position="241"/>
        <end position="258"/>
    </location>
</feature>
<dbReference type="PANTHER" id="PTHR44688:SF16">
    <property type="entry name" value="DNA-BINDING TRANSCRIPTIONAL ACTIVATOR DEVR_DOSR"/>
    <property type="match status" value="1"/>
</dbReference>
<keyword evidence="1" id="KW-0805">Transcription regulation</keyword>